<keyword evidence="4" id="KW-0808">Transferase</keyword>
<dbReference type="InterPro" id="IPR008271">
    <property type="entry name" value="Ser/Thr_kinase_AS"/>
</dbReference>
<feature type="domain" description="Protein kinase" evidence="12">
    <location>
        <begin position="127"/>
        <end position="389"/>
    </location>
</feature>
<evidence type="ECO:0000256" key="11">
    <source>
        <dbReference type="PROSITE-ProRule" id="PRU10141"/>
    </source>
</evidence>
<keyword evidence="8 11" id="KW-0067">ATP-binding</keyword>
<dbReference type="InterPro" id="IPR011992">
    <property type="entry name" value="EF-hand-dom_pair"/>
</dbReference>
<evidence type="ECO:0000256" key="3">
    <source>
        <dbReference type="ARBA" id="ARBA00022527"/>
    </source>
</evidence>
<feature type="binding site" evidence="11">
    <location>
        <position position="159"/>
    </location>
    <ligand>
        <name>ATP</name>
        <dbReference type="ChEBI" id="CHEBI:30616"/>
    </ligand>
</feature>
<organism evidence="13 14">
    <name type="scientific">Phtheirospermum japonicum</name>
    <dbReference type="NCBI Taxonomy" id="374723"/>
    <lineage>
        <taxon>Eukaryota</taxon>
        <taxon>Viridiplantae</taxon>
        <taxon>Streptophyta</taxon>
        <taxon>Embryophyta</taxon>
        <taxon>Tracheophyta</taxon>
        <taxon>Spermatophyta</taxon>
        <taxon>Magnoliopsida</taxon>
        <taxon>eudicotyledons</taxon>
        <taxon>Gunneridae</taxon>
        <taxon>Pentapetalae</taxon>
        <taxon>asterids</taxon>
        <taxon>lamiids</taxon>
        <taxon>Lamiales</taxon>
        <taxon>Orobanchaceae</taxon>
        <taxon>Orobanchaceae incertae sedis</taxon>
        <taxon>Phtheirospermum</taxon>
    </lineage>
</organism>
<dbReference type="InterPro" id="IPR011009">
    <property type="entry name" value="Kinase-like_dom_sf"/>
</dbReference>
<evidence type="ECO:0000259" key="12">
    <source>
        <dbReference type="PROSITE" id="PS50011"/>
    </source>
</evidence>
<name>A0A830CGN4_9LAMI</name>
<dbReference type="FunFam" id="1.10.510.10:FF:001294">
    <property type="entry name" value="CDPK-related kinase 3"/>
    <property type="match status" value="1"/>
</dbReference>
<dbReference type="Gene3D" id="3.30.200.20">
    <property type="entry name" value="Phosphorylase Kinase, domain 1"/>
    <property type="match status" value="1"/>
</dbReference>
<dbReference type="FunFam" id="1.10.510.10:FF:001864">
    <property type="entry name" value="Calcium-dependent protein kinase SK5"/>
    <property type="match status" value="1"/>
</dbReference>
<dbReference type="PROSITE" id="PS00107">
    <property type="entry name" value="PROTEIN_KINASE_ATP"/>
    <property type="match status" value="1"/>
</dbReference>
<dbReference type="GO" id="GO:0005524">
    <property type="term" value="F:ATP binding"/>
    <property type="evidence" value="ECO:0007669"/>
    <property type="project" value="UniProtKB-UniRule"/>
</dbReference>
<dbReference type="AlphaFoldDB" id="A0A830CGN4"/>
<dbReference type="EMBL" id="BMAC01000396">
    <property type="protein sequence ID" value="GFP95554.1"/>
    <property type="molecule type" value="Genomic_DNA"/>
</dbReference>
<sequence length="572" mass="64078">MGLCYGKAIKRRQHHSDNPIIPCETNDETLISSTGRKTPKFPFYSPSPLPSAFKNSPANSSSVLSTPLRFLKIPFPPPSPAKHIKALLARRHGSVKPNEATIPEGSECEIVGLDKNFGFSKNFSSNYEIMEEIGRGHFGYTCSATGKKGSLKGQDVAVKVIPKSKMTTAISIEDVRREVKILRALTGHKNLVQFYDAYEDEDNVYVVMELCDGGELLDRILSRGGKYEEEDAKVIMVQILSVVAYCHLQGVVHRDLKPENFLFTSKDEHSFLKAIDFGLSDYVKPDERLNDIVGSAYYVAPEVLHRSYGTEADMWSIGVIAYILLCGSRPFWSRTESGIFRAVLKADPSFDEAPWPSLSADSVDFVKRLLNKDYRRRITAAQALCHPWLAGHHDVKIPLDMIMYKLVKAYICSSSLRKAALGALARTLTISELAYLREQFTLLGPNKIGLALSKNSTDAVKDSRVLEYVNVVSSLQYRKMDFEEFCAAAISVHQLEGMESWEQHARRAYDFFEKDGNRPIMIEELASELGLSPSVPVHVVLQDWIRHSDGKLSFLGFVRLLHGISSRSFQKA</sequence>
<dbReference type="CDD" id="cd05117">
    <property type="entry name" value="STKc_CAMK"/>
    <property type="match status" value="1"/>
</dbReference>
<evidence type="ECO:0000256" key="9">
    <source>
        <dbReference type="ARBA" id="ARBA00047899"/>
    </source>
</evidence>
<gene>
    <name evidence="13" type="ORF">PHJA_001699700</name>
</gene>
<keyword evidence="5" id="KW-0677">Repeat</keyword>
<dbReference type="Gene3D" id="1.10.510.10">
    <property type="entry name" value="Transferase(Phosphotransferase) domain 1"/>
    <property type="match status" value="1"/>
</dbReference>
<keyword evidence="7 13" id="KW-0418">Kinase</keyword>
<comment type="caution">
    <text evidence="13">The sequence shown here is derived from an EMBL/GenBank/DDBJ whole genome shotgun (WGS) entry which is preliminary data.</text>
</comment>
<dbReference type="Gene3D" id="1.10.238.10">
    <property type="entry name" value="EF-hand"/>
    <property type="match status" value="2"/>
</dbReference>
<proteinExistence type="inferred from homology"/>
<dbReference type="FunFam" id="3.30.200.20:FF:000101">
    <property type="entry name" value="CDPK-related kinase 1"/>
    <property type="match status" value="1"/>
</dbReference>
<dbReference type="SUPFAM" id="SSF56112">
    <property type="entry name" value="Protein kinase-like (PK-like)"/>
    <property type="match status" value="1"/>
</dbReference>
<comment type="catalytic activity">
    <reaction evidence="9">
        <text>L-threonyl-[protein] + ATP = O-phospho-L-threonyl-[protein] + ADP + H(+)</text>
        <dbReference type="Rhea" id="RHEA:46608"/>
        <dbReference type="Rhea" id="RHEA-COMP:11060"/>
        <dbReference type="Rhea" id="RHEA-COMP:11605"/>
        <dbReference type="ChEBI" id="CHEBI:15378"/>
        <dbReference type="ChEBI" id="CHEBI:30013"/>
        <dbReference type="ChEBI" id="CHEBI:30616"/>
        <dbReference type="ChEBI" id="CHEBI:61977"/>
        <dbReference type="ChEBI" id="CHEBI:456216"/>
        <dbReference type="EC" id="2.7.11.1"/>
    </reaction>
</comment>
<dbReference type="SMART" id="SM00220">
    <property type="entry name" value="S_TKc"/>
    <property type="match status" value="1"/>
</dbReference>
<evidence type="ECO:0000256" key="4">
    <source>
        <dbReference type="ARBA" id="ARBA00022679"/>
    </source>
</evidence>
<dbReference type="OrthoDB" id="40902at2759"/>
<dbReference type="PANTHER" id="PTHR24349">
    <property type="entry name" value="SERINE/THREONINE-PROTEIN KINASE"/>
    <property type="match status" value="1"/>
</dbReference>
<reference evidence="13" key="1">
    <citation type="submission" date="2020-07" db="EMBL/GenBank/DDBJ databases">
        <title>Ethylene signaling mediates host invasion by parasitic plants.</title>
        <authorList>
            <person name="Yoshida S."/>
        </authorList>
    </citation>
    <scope>NUCLEOTIDE SEQUENCE</scope>
    <source>
        <strain evidence="13">Okayama</strain>
    </source>
</reference>
<comment type="similarity">
    <text evidence="1">Belongs to the protein kinase superfamily. CAMK Ser/Thr protein kinase family. CaMK subfamily.</text>
</comment>
<evidence type="ECO:0000256" key="5">
    <source>
        <dbReference type="ARBA" id="ARBA00022737"/>
    </source>
</evidence>
<dbReference type="Proteomes" id="UP000653305">
    <property type="component" value="Unassembled WGS sequence"/>
</dbReference>
<dbReference type="SUPFAM" id="SSF47473">
    <property type="entry name" value="EF-hand"/>
    <property type="match status" value="1"/>
</dbReference>
<keyword evidence="6 11" id="KW-0547">Nucleotide-binding</keyword>
<evidence type="ECO:0000256" key="6">
    <source>
        <dbReference type="ARBA" id="ARBA00022741"/>
    </source>
</evidence>
<dbReference type="InterPro" id="IPR000719">
    <property type="entry name" value="Prot_kinase_dom"/>
</dbReference>
<comment type="catalytic activity">
    <reaction evidence="10">
        <text>L-seryl-[protein] + ATP = O-phospho-L-seryl-[protein] + ADP + H(+)</text>
        <dbReference type="Rhea" id="RHEA:17989"/>
        <dbReference type="Rhea" id="RHEA-COMP:9863"/>
        <dbReference type="Rhea" id="RHEA-COMP:11604"/>
        <dbReference type="ChEBI" id="CHEBI:15378"/>
        <dbReference type="ChEBI" id="CHEBI:29999"/>
        <dbReference type="ChEBI" id="CHEBI:30616"/>
        <dbReference type="ChEBI" id="CHEBI:83421"/>
        <dbReference type="ChEBI" id="CHEBI:456216"/>
        <dbReference type="EC" id="2.7.11.1"/>
    </reaction>
</comment>
<accession>A0A830CGN4</accession>
<dbReference type="Pfam" id="PF00069">
    <property type="entry name" value="Pkinase"/>
    <property type="match status" value="1"/>
</dbReference>
<dbReference type="InterPro" id="IPR017441">
    <property type="entry name" value="Protein_kinase_ATP_BS"/>
</dbReference>
<evidence type="ECO:0000313" key="13">
    <source>
        <dbReference type="EMBL" id="GFP95554.1"/>
    </source>
</evidence>
<dbReference type="PROSITE" id="PS50011">
    <property type="entry name" value="PROTEIN_KINASE_DOM"/>
    <property type="match status" value="1"/>
</dbReference>
<evidence type="ECO:0000256" key="8">
    <source>
        <dbReference type="ARBA" id="ARBA00022840"/>
    </source>
</evidence>
<evidence type="ECO:0000256" key="7">
    <source>
        <dbReference type="ARBA" id="ARBA00022777"/>
    </source>
</evidence>
<keyword evidence="3" id="KW-0723">Serine/threonine-protein kinase</keyword>
<evidence type="ECO:0000256" key="1">
    <source>
        <dbReference type="ARBA" id="ARBA00005354"/>
    </source>
</evidence>
<protein>
    <recommendedName>
        <fullName evidence="2">non-specific serine/threonine protein kinase</fullName>
        <ecNumber evidence="2">2.7.11.1</ecNumber>
    </recommendedName>
</protein>
<keyword evidence="14" id="KW-1185">Reference proteome</keyword>
<dbReference type="EC" id="2.7.11.1" evidence="2"/>
<evidence type="ECO:0000256" key="2">
    <source>
        <dbReference type="ARBA" id="ARBA00012513"/>
    </source>
</evidence>
<dbReference type="InterPro" id="IPR050205">
    <property type="entry name" value="CDPK_Ser/Thr_kinases"/>
</dbReference>
<dbReference type="PROSITE" id="PS00108">
    <property type="entry name" value="PROTEIN_KINASE_ST"/>
    <property type="match status" value="1"/>
</dbReference>
<evidence type="ECO:0000256" key="10">
    <source>
        <dbReference type="ARBA" id="ARBA00048679"/>
    </source>
</evidence>
<evidence type="ECO:0000313" key="14">
    <source>
        <dbReference type="Proteomes" id="UP000653305"/>
    </source>
</evidence>
<dbReference type="GO" id="GO:0004674">
    <property type="term" value="F:protein serine/threonine kinase activity"/>
    <property type="evidence" value="ECO:0007669"/>
    <property type="project" value="UniProtKB-KW"/>
</dbReference>